<organism evidence="1">
    <name type="scientific">Castellaniella ginsengisoli</name>
    <dbReference type="NCBI Taxonomy" id="546114"/>
    <lineage>
        <taxon>Bacteria</taxon>
        <taxon>Pseudomonadati</taxon>
        <taxon>Pseudomonadota</taxon>
        <taxon>Betaproteobacteria</taxon>
        <taxon>Burkholderiales</taxon>
        <taxon>Alcaligenaceae</taxon>
        <taxon>Castellaniella</taxon>
    </lineage>
</organism>
<gene>
    <name evidence="1" type="ORF">ABRY99_05805</name>
</gene>
<dbReference type="RefSeq" id="WP_368643950.1">
    <property type="nucleotide sequence ID" value="NZ_CP158252.1"/>
</dbReference>
<name>A0AB39CLG6_9BURK</name>
<sequence>MDLFSALLIALVAGWALRMHDQRTRIALLGRHLKGLQIERLMETLTQGYTRAIHEASEARQIQVLESFAQAEHTVAAQAQSLADALQRESMQATRMSTLPVHIPYAERFLPVPTRDFRALLHIHAAGLRRAADNEEGWDAKTRAYHLSAELYLLQHSCHWFCKSRSVADARLMLRHQVTHQKVLDSVSGATRAAYRQWLQGTDRETP</sequence>
<evidence type="ECO:0000313" key="1">
    <source>
        <dbReference type="EMBL" id="XDJ43077.1"/>
    </source>
</evidence>
<protein>
    <recommendedName>
        <fullName evidence="2">DUF4760 domain-containing protein</fullName>
    </recommendedName>
</protein>
<reference evidence="1" key="1">
    <citation type="submission" date="2024-05" db="EMBL/GenBank/DDBJ databases">
        <authorList>
            <person name="Luo Y.-C."/>
            <person name="Nicholds J."/>
            <person name="Mortimer T."/>
            <person name="Maboni G."/>
        </authorList>
    </citation>
    <scope>NUCLEOTIDE SEQUENCE</scope>
    <source>
        <strain evidence="1">153920</strain>
    </source>
</reference>
<dbReference type="AlphaFoldDB" id="A0AB39CLG6"/>
<dbReference type="EMBL" id="CP158252">
    <property type="protein sequence ID" value="XDJ43077.1"/>
    <property type="molecule type" value="Genomic_DNA"/>
</dbReference>
<proteinExistence type="predicted"/>
<evidence type="ECO:0008006" key="2">
    <source>
        <dbReference type="Google" id="ProtNLM"/>
    </source>
</evidence>
<accession>A0AB39CLG6</accession>